<dbReference type="EC" id="5.2.1.8" evidence="1"/>
<feature type="region of interest" description="Disordered" evidence="4">
    <location>
        <begin position="64"/>
        <end position="100"/>
    </location>
</feature>
<evidence type="ECO:0000256" key="5">
    <source>
        <dbReference type="SAM" id="Phobius"/>
    </source>
</evidence>
<evidence type="ECO:0000259" key="6">
    <source>
        <dbReference type="PROSITE" id="PS50072"/>
    </source>
</evidence>
<reference evidence="7 8" key="1">
    <citation type="submission" date="2020-07" db="EMBL/GenBank/DDBJ databases">
        <title>Sequencing the genomes of 1000 actinobacteria strains.</title>
        <authorList>
            <person name="Klenk H.-P."/>
        </authorList>
    </citation>
    <scope>NUCLEOTIDE SEQUENCE [LARGE SCALE GENOMIC DNA]</scope>
    <source>
        <strain evidence="7 8">LI1</strain>
    </source>
</reference>
<evidence type="ECO:0000256" key="4">
    <source>
        <dbReference type="SAM" id="MobiDB-lite"/>
    </source>
</evidence>
<gene>
    <name evidence="7" type="ORF">HNR05_000839</name>
</gene>
<keyword evidence="3 7" id="KW-0413">Isomerase</keyword>
<organism evidence="7 8">
    <name type="scientific">Glaciibacter psychrotolerans</name>
    <dbReference type="NCBI Taxonomy" id="670054"/>
    <lineage>
        <taxon>Bacteria</taxon>
        <taxon>Bacillati</taxon>
        <taxon>Actinomycetota</taxon>
        <taxon>Actinomycetes</taxon>
        <taxon>Micrococcales</taxon>
        <taxon>Microbacteriaceae</taxon>
        <taxon>Glaciibacter</taxon>
    </lineage>
</organism>
<keyword evidence="5" id="KW-0812">Transmembrane</keyword>
<keyword evidence="5" id="KW-0472">Membrane</keyword>
<feature type="transmembrane region" description="Helical" evidence="5">
    <location>
        <begin position="37"/>
        <end position="58"/>
    </location>
</feature>
<keyword evidence="5" id="KW-1133">Transmembrane helix</keyword>
<dbReference type="InterPro" id="IPR002130">
    <property type="entry name" value="Cyclophilin-type_PPIase_dom"/>
</dbReference>
<evidence type="ECO:0000313" key="7">
    <source>
        <dbReference type="EMBL" id="NYJ19048.1"/>
    </source>
</evidence>
<keyword evidence="2" id="KW-0697">Rotamase</keyword>
<evidence type="ECO:0000313" key="8">
    <source>
        <dbReference type="Proteomes" id="UP000537260"/>
    </source>
</evidence>
<comment type="caution">
    <text evidence="7">The sequence shown here is derived from an EMBL/GenBank/DDBJ whole genome shotgun (WGS) entry which is preliminary data.</text>
</comment>
<dbReference type="Pfam" id="PF00160">
    <property type="entry name" value="Pro_isomerase"/>
    <property type="match status" value="1"/>
</dbReference>
<dbReference type="GO" id="GO:0003755">
    <property type="term" value="F:peptidyl-prolyl cis-trans isomerase activity"/>
    <property type="evidence" value="ECO:0007669"/>
    <property type="project" value="UniProtKB-KW"/>
</dbReference>
<feature type="domain" description="PPIase cyclophilin-type" evidence="6">
    <location>
        <begin position="116"/>
        <end position="266"/>
    </location>
</feature>
<evidence type="ECO:0000256" key="2">
    <source>
        <dbReference type="ARBA" id="ARBA00023110"/>
    </source>
</evidence>
<name>A0A7Z0ECN9_9MICO</name>
<dbReference type="EMBL" id="JACCFM010000001">
    <property type="protein sequence ID" value="NYJ19048.1"/>
    <property type="molecule type" value="Genomic_DNA"/>
</dbReference>
<dbReference type="InterPro" id="IPR044665">
    <property type="entry name" value="E_coli_cyclophilin_A-like"/>
</dbReference>
<accession>A0A7Z0ECN9</accession>
<keyword evidence="8" id="KW-1185">Reference proteome</keyword>
<dbReference type="InterPro" id="IPR029000">
    <property type="entry name" value="Cyclophilin-like_dom_sf"/>
</dbReference>
<dbReference type="PANTHER" id="PTHR43246">
    <property type="entry name" value="PEPTIDYL-PROLYL CIS-TRANS ISOMERASE CYP38, CHLOROPLASTIC"/>
    <property type="match status" value="1"/>
</dbReference>
<protein>
    <recommendedName>
        <fullName evidence="1">peptidylprolyl isomerase</fullName>
        <ecNumber evidence="1">5.2.1.8</ecNumber>
    </recommendedName>
</protein>
<evidence type="ECO:0000256" key="1">
    <source>
        <dbReference type="ARBA" id="ARBA00013194"/>
    </source>
</evidence>
<dbReference type="Gene3D" id="2.40.100.10">
    <property type="entry name" value="Cyclophilin-like"/>
    <property type="match status" value="1"/>
</dbReference>
<dbReference type="AlphaFoldDB" id="A0A7Z0ECN9"/>
<feature type="compositionally biased region" description="Low complexity" evidence="4">
    <location>
        <begin position="64"/>
        <end position="88"/>
    </location>
</feature>
<evidence type="ECO:0000256" key="3">
    <source>
        <dbReference type="ARBA" id="ARBA00023235"/>
    </source>
</evidence>
<proteinExistence type="predicted"/>
<dbReference type="RefSeq" id="WP_343062454.1">
    <property type="nucleotide sequence ID" value="NZ_JACCFM010000001.1"/>
</dbReference>
<sequence length="267" mass="27511">MAQNPKQEREARARVRSYQARRNVHEHQVKRRRRDNIVAGSALLGVIVLAVGAQLFFFNGGPGTPAAKPSASPTASATPTDAPPAAAGENNGDVPPSTLAEDRTWTGTMTLNDVPLTFELDGKLAPQGVSSTISLIQKGFYTGLSCHRLTTGGFDVLQCGDPDGTGGGGPGYSYGPIENAPADNLYPAGTLAMARQGGNGYSMGSQFFIVYGDTTIPADNAGGYTVLGKVTGGLDKLKTEITDAGVEGGGSDGKPVVPTTITAVTVQ</sequence>
<dbReference type="PROSITE" id="PS50072">
    <property type="entry name" value="CSA_PPIASE_2"/>
    <property type="match status" value="1"/>
</dbReference>
<dbReference type="SUPFAM" id="SSF50891">
    <property type="entry name" value="Cyclophilin-like"/>
    <property type="match status" value="1"/>
</dbReference>
<dbReference type="Proteomes" id="UP000537260">
    <property type="component" value="Unassembled WGS sequence"/>
</dbReference>